<dbReference type="GO" id="GO:0005524">
    <property type="term" value="F:ATP binding"/>
    <property type="evidence" value="ECO:0007669"/>
    <property type="project" value="UniProtKB-KW"/>
</dbReference>
<keyword evidence="7" id="KW-0067">ATP-binding</keyword>
<name>A0A4R9GQN4_9LEPT</name>
<keyword evidence="6" id="KW-0269">Exonuclease</keyword>
<proteinExistence type="predicted"/>
<dbReference type="OrthoDB" id="9762834at2"/>
<organism evidence="11 12">
    <name type="scientific">Leptospira fluminis</name>
    <dbReference type="NCBI Taxonomy" id="2484979"/>
    <lineage>
        <taxon>Bacteria</taxon>
        <taxon>Pseudomonadati</taxon>
        <taxon>Spirochaetota</taxon>
        <taxon>Spirochaetia</taxon>
        <taxon>Leptospirales</taxon>
        <taxon>Leptospiraceae</taxon>
        <taxon>Leptospira</taxon>
    </lineage>
</organism>
<evidence type="ECO:0000313" key="12">
    <source>
        <dbReference type="Proteomes" id="UP000297855"/>
    </source>
</evidence>
<evidence type="ECO:0000313" key="11">
    <source>
        <dbReference type="EMBL" id="TGK20032.1"/>
    </source>
</evidence>
<dbReference type="GO" id="GO:0006310">
    <property type="term" value="P:DNA recombination"/>
    <property type="evidence" value="ECO:0007669"/>
    <property type="project" value="TreeGrafter"/>
</dbReference>
<reference evidence="11" key="1">
    <citation type="journal article" date="2019" name="PLoS Negl. Trop. Dis.">
        <title>Revisiting the worldwide diversity of Leptospira species in the environment.</title>
        <authorList>
            <person name="Vincent A.T."/>
            <person name="Schiettekatte O."/>
            <person name="Bourhy P."/>
            <person name="Veyrier F.J."/>
            <person name="Picardeau M."/>
        </authorList>
    </citation>
    <scope>NUCLEOTIDE SEQUENCE [LARGE SCALE GENOMIC DNA]</scope>
    <source>
        <strain evidence="11">SCS5</strain>
    </source>
</reference>
<keyword evidence="2" id="KW-0547">Nucleotide-binding</keyword>
<keyword evidence="1" id="KW-0540">Nuclease</keyword>
<dbReference type="InterPro" id="IPR013986">
    <property type="entry name" value="DExx_box_DNA_helicase_dom_sf"/>
</dbReference>
<evidence type="ECO:0000256" key="3">
    <source>
        <dbReference type="ARBA" id="ARBA00022763"/>
    </source>
</evidence>
<keyword evidence="3" id="KW-0227">DNA damage</keyword>
<evidence type="ECO:0000256" key="6">
    <source>
        <dbReference type="ARBA" id="ARBA00022839"/>
    </source>
</evidence>
<keyword evidence="5" id="KW-0347">Helicase</keyword>
<dbReference type="Gene3D" id="3.40.50.10930">
    <property type="match status" value="1"/>
</dbReference>
<dbReference type="GO" id="GO:0140097">
    <property type="term" value="F:catalytic activity, acting on DNA"/>
    <property type="evidence" value="ECO:0007669"/>
    <property type="project" value="UniProtKB-ARBA"/>
</dbReference>
<evidence type="ECO:0000256" key="1">
    <source>
        <dbReference type="ARBA" id="ARBA00022722"/>
    </source>
</evidence>
<keyword evidence="9" id="KW-0234">DNA repair</keyword>
<gene>
    <name evidence="11" type="ORF">EHO61_05835</name>
</gene>
<dbReference type="InterPro" id="IPR027417">
    <property type="entry name" value="P-loop_NTPase"/>
</dbReference>
<feature type="domain" description="RecC C-terminal" evidence="10">
    <location>
        <begin position="813"/>
        <end position="934"/>
    </location>
</feature>
<dbReference type="GO" id="GO:0004527">
    <property type="term" value="F:exonuclease activity"/>
    <property type="evidence" value="ECO:0007669"/>
    <property type="project" value="UniProtKB-KW"/>
</dbReference>
<keyword evidence="8" id="KW-0238">DNA-binding</keyword>
<keyword evidence="4" id="KW-0378">Hydrolase</keyword>
<dbReference type="GO" id="GO:0004386">
    <property type="term" value="F:helicase activity"/>
    <property type="evidence" value="ECO:0007669"/>
    <property type="project" value="UniProtKB-KW"/>
</dbReference>
<protein>
    <submittedName>
        <fullName evidence="11">Exodeoxyribonuclease V subunit gamma</fullName>
    </submittedName>
</protein>
<dbReference type="Gene3D" id="3.40.50.300">
    <property type="entry name" value="P-loop containing nucleotide triphosphate hydrolases"/>
    <property type="match status" value="2"/>
</dbReference>
<dbReference type="RefSeq" id="WP_135812699.1">
    <property type="nucleotide sequence ID" value="NZ_RQEV01000007.1"/>
</dbReference>
<dbReference type="Gene3D" id="1.10.10.160">
    <property type="match status" value="1"/>
</dbReference>
<dbReference type="PANTHER" id="PTHR30591">
    <property type="entry name" value="RECBCD ENZYME SUBUNIT RECC"/>
    <property type="match status" value="1"/>
</dbReference>
<dbReference type="GO" id="GO:0006281">
    <property type="term" value="P:DNA repair"/>
    <property type="evidence" value="ECO:0007669"/>
    <property type="project" value="UniProtKB-KW"/>
</dbReference>
<keyword evidence="12" id="KW-1185">Reference proteome</keyword>
<dbReference type="SUPFAM" id="SSF52980">
    <property type="entry name" value="Restriction endonuclease-like"/>
    <property type="match status" value="1"/>
</dbReference>
<dbReference type="Proteomes" id="UP000297855">
    <property type="component" value="Unassembled WGS sequence"/>
</dbReference>
<dbReference type="InterPro" id="IPR041500">
    <property type="entry name" value="RecC_C"/>
</dbReference>
<dbReference type="Pfam" id="PF04257">
    <property type="entry name" value="Exonuc_V_gamma"/>
    <property type="match status" value="1"/>
</dbReference>
<dbReference type="GO" id="GO:0003677">
    <property type="term" value="F:DNA binding"/>
    <property type="evidence" value="ECO:0007669"/>
    <property type="project" value="UniProtKB-KW"/>
</dbReference>
<dbReference type="InterPro" id="IPR011335">
    <property type="entry name" value="Restrct_endonuc-II-like"/>
</dbReference>
<sequence>MSVTVFSSDDLSELARILQDSISGELERENGLYSPLVVIPNKSMETWLYLEFAKRKGVVFNLRFLFLEKAIEELLKRKYGSDPDVRTFARPEERKFLIYEYVQSHPEFLSRYPSLRSYLIPPGRQSVDPTRLFEFSGRIANYFKDYELHRQDWIRNWLGGKTEYLRLGEQDIEEKIATKSQMFFLQKELYAAVAASSKTLIQYAMQAENRGQGPKSENENRRSTKLYLFGLSQLSQTYLALFKKLFPEISLEAYQFGLPQDSIGTEENASLPCRRWASPFRSLSMSWNLAGASIQNRSSVKERKDKSVLTSFQEYLLAGSDALSDRKHSDASLVILEAPGIFREVEAVFHVILSKLDEDPTLNLTDIGIFCPNLSKYRPAIESVFDGGIPAKLINENGSAEFSVRTLPYTIQDLRAGETSPFLNGILSVFPLLLGKRSRTEFFALFRNSCFRNKWDIAAETVREWEELSRELSLFLDDSEEGPPLPFSFRNGFLRLSMGEVLPPAAEEETSFSPYFASDRKTAELWIGTWKRLEAMMDRFAEECGRSEIDSDGCLDSFASFIRELLGPTEDSPEENSISSELFSKFDSLRGKAWDPGNFEDRLRFLEVFVRESSEGIPVRKGKYLTGGITVSSLQPMRPIPFRHIFLLGLGEVEFPGSEDRSAFNLRHLSPREGDVTNRQLNELLLYETVLSARESLNLSFVSMDSSSEEEMAPSPSILQMEQALRDYVLLPEESVRILLPLNKHSRQYFQPRPDGKDFRSQYFRTYDISSSTAHGFEKDKIEYSKMFLDFRSPEAETIRKPDERSGTDAEITLDLKDLIRFWRSPLHHFLRTRFGLFAEDQKEENSSSSEPFRLSDPLRIVTKSWELFFKTLSEKSVPKDSLALFRNSREKAISAFGKKGFLPRGKYGQVEEILLSERFERSWGKISPLLENRDFYEAVSFGESTKQGRILTLPTPTLTLKNGSRIRFTGLKESIFLSQEKRSIVLVYPNSKKKLKNGIEPFLIQSILDLVQTENSPKIVSVLFGYTAKDGAPEILEFEENDPERTEFLKYLAEEYLGAERPLLSPDFWEDFPLRKSGALFDSGGKEKEELGREFLQWINESLEYELSDYVPATLRLLPSPKRLVPTNAFELSEKLYDPVFRGLFS</sequence>
<evidence type="ECO:0000256" key="2">
    <source>
        <dbReference type="ARBA" id="ARBA00022741"/>
    </source>
</evidence>
<accession>A0A4R9GQN4</accession>
<evidence type="ECO:0000256" key="9">
    <source>
        <dbReference type="ARBA" id="ARBA00023204"/>
    </source>
</evidence>
<dbReference type="Pfam" id="PF17946">
    <property type="entry name" value="RecC_C"/>
    <property type="match status" value="1"/>
</dbReference>
<comment type="caution">
    <text evidence="11">The sequence shown here is derived from an EMBL/GenBank/DDBJ whole genome shotgun (WGS) entry which is preliminary data.</text>
</comment>
<evidence type="ECO:0000259" key="10">
    <source>
        <dbReference type="Pfam" id="PF17946"/>
    </source>
</evidence>
<evidence type="ECO:0000256" key="5">
    <source>
        <dbReference type="ARBA" id="ARBA00022806"/>
    </source>
</evidence>
<dbReference type="EMBL" id="RQEV01000007">
    <property type="protein sequence ID" value="TGK20032.1"/>
    <property type="molecule type" value="Genomic_DNA"/>
</dbReference>
<evidence type="ECO:0000256" key="8">
    <source>
        <dbReference type="ARBA" id="ARBA00023125"/>
    </source>
</evidence>
<evidence type="ECO:0000256" key="7">
    <source>
        <dbReference type="ARBA" id="ARBA00022840"/>
    </source>
</evidence>
<dbReference type="SUPFAM" id="SSF52540">
    <property type="entry name" value="P-loop containing nucleoside triphosphate hydrolases"/>
    <property type="match status" value="2"/>
</dbReference>
<dbReference type="PANTHER" id="PTHR30591:SF1">
    <property type="entry name" value="RECBCD ENZYME SUBUNIT RECC"/>
    <property type="match status" value="1"/>
</dbReference>
<dbReference type="AlphaFoldDB" id="A0A4R9GQN4"/>
<evidence type="ECO:0000256" key="4">
    <source>
        <dbReference type="ARBA" id="ARBA00022801"/>
    </source>
</evidence>